<organism evidence="1 2">
    <name type="scientific">Zopfia rhizophila CBS 207.26</name>
    <dbReference type="NCBI Taxonomy" id="1314779"/>
    <lineage>
        <taxon>Eukaryota</taxon>
        <taxon>Fungi</taxon>
        <taxon>Dikarya</taxon>
        <taxon>Ascomycota</taxon>
        <taxon>Pezizomycotina</taxon>
        <taxon>Dothideomycetes</taxon>
        <taxon>Dothideomycetes incertae sedis</taxon>
        <taxon>Zopfiaceae</taxon>
        <taxon>Zopfia</taxon>
    </lineage>
</organism>
<accession>A0A6A6EK89</accession>
<dbReference type="AlphaFoldDB" id="A0A6A6EK89"/>
<dbReference type="Proteomes" id="UP000800200">
    <property type="component" value="Unassembled WGS sequence"/>
</dbReference>
<name>A0A6A6EK89_9PEZI</name>
<evidence type="ECO:0000313" key="2">
    <source>
        <dbReference type="Proteomes" id="UP000800200"/>
    </source>
</evidence>
<protein>
    <submittedName>
        <fullName evidence="1">Uncharacterized protein</fullName>
    </submittedName>
</protein>
<keyword evidence="2" id="KW-1185">Reference proteome</keyword>
<dbReference type="EMBL" id="ML994616">
    <property type="protein sequence ID" value="KAF2192044.1"/>
    <property type="molecule type" value="Genomic_DNA"/>
</dbReference>
<gene>
    <name evidence="1" type="ORF">K469DRAFT_696097</name>
</gene>
<reference evidence="1" key="1">
    <citation type="journal article" date="2020" name="Stud. Mycol.">
        <title>101 Dothideomycetes genomes: a test case for predicting lifestyles and emergence of pathogens.</title>
        <authorList>
            <person name="Haridas S."/>
            <person name="Albert R."/>
            <person name="Binder M."/>
            <person name="Bloem J."/>
            <person name="Labutti K."/>
            <person name="Salamov A."/>
            <person name="Andreopoulos B."/>
            <person name="Baker S."/>
            <person name="Barry K."/>
            <person name="Bills G."/>
            <person name="Bluhm B."/>
            <person name="Cannon C."/>
            <person name="Castanera R."/>
            <person name="Culley D."/>
            <person name="Daum C."/>
            <person name="Ezra D."/>
            <person name="Gonzalez J."/>
            <person name="Henrissat B."/>
            <person name="Kuo A."/>
            <person name="Liang C."/>
            <person name="Lipzen A."/>
            <person name="Lutzoni F."/>
            <person name="Magnuson J."/>
            <person name="Mondo S."/>
            <person name="Nolan M."/>
            <person name="Ohm R."/>
            <person name="Pangilinan J."/>
            <person name="Park H.-J."/>
            <person name="Ramirez L."/>
            <person name="Alfaro M."/>
            <person name="Sun H."/>
            <person name="Tritt A."/>
            <person name="Yoshinaga Y."/>
            <person name="Zwiers L.-H."/>
            <person name="Turgeon B."/>
            <person name="Goodwin S."/>
            <person name="Spatafora J."/>
            <person name="Crous P."/>
            <person name="Grigoriev I."/>
        </authorList>
    </citation>
    <scope>NUCLEOTIDE SEQUENCE</scope>
    <source>
        <strain evidence="1">CBS 207.26</strain>
    </source>
</reference>
<proteinExistence type="predicted"/>
<evidence type="ECO:0000313" key="1">
    <source>
        <dbReference type="EMBL" id="KAF2192044.1"/>
    </source>
</evidence>
<sequence>MASASFPAWATSLPKRDLTSTIAPGKEWDKPDFPAGPPSAILIATGWNNDIMNPSEDSLTRSSLAFNIWARVDTSQPGNHLFFCVTRIRTTCSFSLPTAQPTGPVARIGTWDWYSETTFQLAWNDLKDHVLPCREYRISNAARGAHRCFNANTSIINHPNRMVIVFGLAGRRRVMMSRTGLDGKQPVRMRMNLNLSEFLMVDGIVRYGYLKSQHHKKFCGIFKAIEISLAWRSSMRQKVLGMVGYKETKTNDLSFWHVLLQGPYLGNSFINFLLGTNA</sequence>